<gene>
    <name evidence="2" type="ORF">CERSUDRAFT_83908</name>
</gene>
<proteinExistence type="predicted"/>
<organism evidence="2 3">
    <name type="scientific">Ceriporiopsis subvermispora (strain B)</name>
    <name type="common">White-rot fungus</name>
    <name type="synonym">Gelatoporia subvermispora</name>
    <dbReference type="NCBI Taxonomy" id="914234"/>
    <lineage>
        <taxon>Eukaryota</taxon>
        <taxon>Fungi</taxon>
        <taxon>Dikarya</taxon>
        <taxon>Basidiomycota</taxon>
        <taxon>Agaricomycotina</taxon>
        <taxon>Agaricomycetes</taxon>
        <taxon>Polyporales</taxon>
        <taxon>Gelatoporiaceae</taxon>
        <taxon>Gelatoporia</taxon>
    </lineage>
</organism>
<accession>M2RDI3</accession>
<keyword evidence="3" id="KW-1185">Reference proteome</keyword>
<evidence type="ECO:0000313" key="2">
    <source>
        <dbReference type="EMBL" id="EMD36876.1"/>
    </source>
</evidence>
<dbReference type="EMBL" id="KB445797">
    <property type="protein sequence ID" value="EMD36876.1"/>
    <property type="molecule type" value="Genomic_DNA"/>
</dbReference>
<feature type="region of interest" description="Disordered" evidence="1">
    <location>
        <begin position="193"/>
        <end position="213"/>
    </location>
</feature>
<name>M2RDI3_CERS8</name>
<feature type="compositionally biased region" description="Polar residues" evidence="1">
    <location>
        <begin position="202"/>
        <end position="213"/>
    </location>
</feature>
<evidence type="ECO:0000313" key="3">
    <source>
        <dbReference type="Proteomes" id="UP000016930"/>
    </source>
</evidence>
<dbReference type="Proteomes" id="UP000016930">
    <property type="component" value="Unassembled WGS sequence"/>
</dbReference>
<reference evidence="2 3" key="1">
    <citation type="journal article" date="2012" name="Proc. Natl. Acad. Sci. U.S.A.">
        <title>Comparative genomics of Ceriporiopsis subvermispora and Phanerochaete chrysosporium provide insight into selective ligninolysis.</title>
        <authorList>
            <person name="Fernandez-Fueyo E."/>
            <person name="Ruiz-Duenas F.J."/>
            <person name="Ferreira P."/>
            <person name="Floudas D."/>
            <person name="Hibbett D.S."/>
            <person name="Canessa P."/>
            <person name="Larrondo L.F."/>
            <person name="James T.Y."/>
            <person name="Seelenfreund D."/>
            <person name="Lobos S."/>
            <person name="Polanco R."/>
            <person name="Tello M."/>
            <person name="Honda Y."/>
            <person name="Watanabe T."/>
            <person name="Watanabe T."/>
            <person name="Ryu J.S."/>
            <person name="Kubicek C.P."/>
            <person name="Schmoll M."/>
            <person name="Gaskell J."/>
            <person name="Hammel K.E."/>
            <person name="St John F.J."/>
            <person name="Vanden Wymelenberg A."/>
            <person name="Sabat G."/>
            <person name="Splinter BonDurant S."/>
            <person name="Syed K."/>
            <person name="Yadav J.S."/>
            <person name="Doddapaneni H."/>
            <person name="Subramanian V."/>
            <person name="Lavin J.L."/>
            <person name="Oguiza J.A."/>
            <person name="Perez G."/>
            <person name="Pisabarro A.G."/>
            <person name="Ramirez L."/>
            <person name="Santoyo F."/>
            <person name="Master E."/>
            <person name="Coutinho P.M."/>
            <person name="Henrissat B."/>
            <person name="Lombard V."/>
            <person name="Magnuson J.K."/>
            <person name="Kuees U."/>
            <person name="Hori C."/>
            <person name="Igarashi K."/>
            <person name="Samejima M."/>
            <person name="Held B.W."/>
            <person name="Barry K.W."/>
            <person name="LaButti K.M."/>
            <person name="Lapidus A."/>
            <person name="Lindquist E.A."/>
            <person name="Lucas S.M."/>
            <person name="Riley R."/>
            <person name="Salamov A.A."/>
            <person name="Hoffmeister D."/>
            <person name="Schwenk D."/>
            <person name="Hadar Y."/>
            <person name="Yarden O."/>
            <person name="de Vries R.P."/>
            <person name="Wiebenga A."/>
            <person name="Stenlid J."/>
            <person name="Eastwood D."/>
            <person name="Grigoriev I.V."/>
            <person name="Berka R.M."/>
            <person name="Blanchette R.A."/>
            <person name="Kersten P."/>
            <person name="Martinez A.T."/>
            <person name="Vicuna R."/>
            <person name="Cullen D."/>
        </authorList>
    </citation>
    <scope>NUCLEOTIDE SEQUENCE [LARGE SCALE GENOMIC DNA]</scope>
    <source>
        <strain evidence="2 3">B</strain>
    </source>
</reference>
<dbReference type="AlphaFoldDB" id="M2RDI3"/>
<evidence type="ECO:0000256" key="1">
    <source>
        <dbReference type="SAM" id="MobiDB-lite"/>
    </source>
</evidence>
<protein>
    <submittedName>
        <fullName evidence="2">Uncharacterized protein</fullName>
    </submittedName>
</protein>
<dbReference type="HOGENOM" id="CLU_1294243_0_0_1"/>
<dbReference type="OrthoDB" id="3168922at2759"/>
<sequence length="213" mass="22744">MLVAECTRRSLLAGSFSASLPLRRCMSTAAPALCLPAPDASPTFVDFNILDIFDAPCRLGESSRLLAMSAHAARARASRPVRSISTASLRKRPTVKPLPPPVTFDGPSRPRYIMSTHHNRRTPKGSVAFAVVPPPPLPEPQLFDGPSKLRPYAPRGFRTGSGVLSQPSLVSLILGLSGAAFVYGVNNKLEGSSSSLDHSLSPWNQSSDFPSLV</sequence>